<protein>
    <submittedName>
        <fullName evidence="1">Uncharacterized protein</fullName>
    </submittedName>
</protein>
<dbReference type="AlphaFoldDB" id="A0A644ZK46"/>
<comment type="caution">
    <text evidence="1">The sequence shown here is derived from an EMBL/GenBank/DDBJ whole genome shotgun (WGS) entry which is preliminary data.</text>
</comment>
<name>A0A644ZK46_9ZZZZ</name>
<evidence type="ECO:0000313" key="1">
    <source>
        <dbReference type="EMBL" id="MPM41265.1"/>
    </source>
</evidence>
<gene>
    <name evidence="1" type="ORF">SDC9_87915</name>
</gene>
<sequence>MNEWQQIEPLHQAGVLKLIYHDGFVPASCTQIYKWYRFLAQHTADDAVEIGNRKNIVFGFVLLPESPYLAQQRNYRKSLRHHPAIGVI</sequence>
<organism evidence="1">
    <name type="scientific">bioreactor metagenome</name>
    <dbReference type="NCBI Taxonomy" id="1076179"/>
    <lineage>
        <taxon>unclassified sequences</taxon>
        <taxon>metagenomes</taxon>
        <taxon>ecological metagenomes</taxon>
    </lineage>
</organism>
<proteinExistence type="predicted"/>
<reference evidence="1" key="1">
    <citation type="submission" date="2019-08" db="EMBL/GenBank/DDBJ databases">
        <authorList>
            <person name="Kucharzyk K."/>
            <person name="Murdoch R.W."/>
            <person name="Higgins S."/>
            <person name="Loffler F."/>
        </authorList>
    </citation>
    <scope>NUCLEOTIDE SEQUENCE</scope>
</reference>
<accession>A0A644ZK46</accession>
<dbReference type="EMBL" id="VSSQ01009305">
    <property type="protein sequence ID" value="MPM41265.1"/>
    <property type="molecule type" value="Genomic_DNA"/>
</dbReference>